<protein>
    <recommendedName>
        <fullName evidence="3">TIR domain-containing protein</fullName>
    </recommendedName>
</protein>
<feature type="compositionally biased region" description="Polar residues" evidence="1">
    <location>
        <begin position="192"/>
        <end position="202"/>
    </location>
</feature>
<dbReference type="Pfam" id="PF13676">
    <property type="entry name" value="TIR_2"/>
    <property type="match status" value="1"/>
</dbReference>
<dbReference type="InterPro" id="IPR035897">
    <property type="entry name" value="Toll_tir_struct_dom_sf"/>
</dbReference>
<feature type="transmembrane region" description="Helical" evidence="2">
    <location>
        <begin position="12"/>
        <end position="35"/>
    </location>
</feature>
<dbReference type="GO" id="GO:0007165">
    <property type="term" value="P:signal transduction"/>
    <property type="evidence" value="ECO:0007669"/>
    <property type="project" value="InterPro"/>
</dbReference>
<dbReference type="InParanoid" id="A0A7M7NUG8"/>
<organism evidence="4 5">
    <name type="scientific">Strongylocentrotus purpuratus</name>
    <name type="common">Purple sea urchin</name>
    <dbReference type="NCBI Taxonomy" id="7668"/>
    <lineage>
        <taxon>Eukaryota</taxon>
        <taxon>Metazoa</taxon>
        <taxon>Echinodermata</taxon>
        <taxon>Eleutherozoa</taxon>
        <taxon>Echinozoa</taxon>
        <taxon>Echinoidea</taxon>
        <taxon>Euechinoidea</taxon>
        <taxon>Echinacea</taxon>
        <taxon>Camarodonta</taxon>
        <taxon>Echinidea</taxon>
        <taxon>Strongylocentrotidae</taxon>
        <taxon>Strongylocentrotus</taxon>
    </lineage>
</organism>
<keyword evidence="2" id="KW-0812">Transmembrane</keyword>
<dbReference type="PROSITE" id="PS50104">
    <property type="entry name" value="TIR"/>
    <property type="match status" value="1"/>
</dbReference>
<dbReference type="GeneID" id="763292"/>
<dbReference type="PANTHER" id="PTHR47508:SF3">
    <property type="entry name" value="TIR DOMAIN-CONTAINING PROTEIN"/>
    <property type="match status" value="1"/>
</dbReference>
<dbReference type="OrthoDB" id="10062307at2759"/>
<evidence type="ECO:0000256" key="2">
    <source>
        <dbReference type="SAM" id="Phobius"/>
    </source>
</evidence>
<dbReference type="Gene3D" id="3.40.50.450">
    <property type="match status" value="1"/>
</dbReference>
<dbReference type="SUPFAM" id="SSF52200">
    <property type="entry name" value="Toll/Interleukin receptor TIR domain"/>
    <property type="match status" value="1"/>
</dbReference>
<feature type="region of interest" description="Disordered" evidence="1">
    <location>
        <begin position="311"/>
        <end position="333"/>
    </location>
</feature>
<dbReference type="InterPro" id="IPR000157">
    <property type="entry name" value="TIR_dom"/>
</dbReference>
<dbReference type="Gene3D" id="3.40.50.10140">
    <property type="entry name" value="Toll/interleukin-1 receptor homology (TIR) domain"/>
    <property type="match status" value="1"/>
</dbReference>
<dbReference type="PANTHER" id="PTHR47508">
    <property type="entry name" value="SAM DOMAIN-CONTAINING PROTEIN-RELATED"/>
    <property type="match status" value="1"/>
</dbReference>
<keyword evidence="2" id="KW-0472">Membrane</keyword>
<evidence type="ECO:0000256" key="1">
    <source>
        <dbReference type="SAM" id="MobiDB-lite"/>
    </source>
</evidence>
<dbReference type="OMA" id="CDDCPIP"/>
<proteinExistence type="predicted"/>
<dbReference type="KEGG" id="spu:763292"/>
<dbReference type="AlphaFoldDB" id="A0A7M7NUG8"/>
<feature type="domain" description="TIR" evidence="3">
    <location>
        <begin position="341"/>
        <end position="471"/>
    </location>
</feature>
<name>A0A7M7NUG8_STRPU</name>
<dbReference type="EnsemblMetazoa" id="XM_030985744">
    <property type="protein sequence ID" value="XP_030841604"/>
    <property type="gene ID" value="LOC763292"/>
</dbReference>
<feature type="region of interest" description="Disordered" evidence="1">
    <location>
        <begin position="191"/>
        <end position="213"/>
    </location>
</feature>
<evidence type="ECO:0000259" key="3">
    <source>
        <dbReference type="PROSITE" id="PS50104"/>
    </source>
</evidence>
<dbReference type="RefSeq" id="XP_030841604.1">
    <property type="nucleotide sequence ID" value="XM_030985744.1"/>
</dbReference>
<reference evidence="5" key="1">
    <citation type="submission" date="2015-02" db="EMBL/GenBank/DDBJ databases">
        <title>Genome sequencing for Strongylocentrotus purpuratus.</title>
        <authorList>
            <person name="Murali S."/>
            <person name="Liu Y."/>
            <person name="Vee V."/>
            <person name="English A."/>
            <person name="Wang M."/>
            <person name="Skinner E."/>
            <person name="Han Y."/>
            <person name="Muzny D.M."/>
            <person name="Worley K.C."/>
            <person name="Gibbs R.A."/>
        </authorList>
    </citation>
    <scope>NUCLEOTIDE SEQUENCE</scope>
</reference>
<dbReference type="Proteomes" id="UP000007110">
    <property type="component" value="Unassembled WGS sequence"/>
</dbReference>
<accession>A0A7M7NUG8</accession>
<evidence type="ECO:0000313" key="5">
    <source>
        <dbReference type="Proteomes" id="UP000007110"/>
    </source>
</evidence>
<keyword evidence="2" id="KW-1133">Transmembrane helix</keyword>
<keyword evidence="5" id="KW-1185">Reference proteome</keyword>
<reference evidence="4" key="2">
    <citation type="submission" date="2021-01" db="UniProtKB">
        <authorList>
            <consortium name="EnsemblMetazoa"/>
        </authorList>
    </citation>
    <scope>IDENTIFICATION</scope>
</reference>
<sequence>MYFTDSHGKYMVWMYSVIAHLISLISISFRYVTYIQRMASGSRKRKRIAFSLDLSPVGISLTSESCCNQDGQQHHHANLGFILVNPEDTVVNDLRGVIGNQLETVPVNYRFLTKQGWPVRPKQEAQIKACHLVTKDGLIRIQRDFGEPRVGVVCETGTALGFVFMSSLQLTINKLRQAVLAQSKDVAIVLTGPSSSQPSQDSNKIDPTLPESSPCSLGSMRELLHDDWVFLDRNGWPVNRQQESTLTILDILVQSSVKVRVHSSEFRGQSGLMESHGSFTSTMAEFGLMNTPPSKMQKVSKSPNNLTSLDDSFNYSPHKMRPRSPLTTNPDSPFTSKAPISAKQILISYVRAEATQYALDLKTELEMQKFSVYLDVHEIFCGTDWQDSLNFAVSNCAVFVPLVTPRYGETQWTNREVKLADVLGKYILPVSFLETWPPRCLAIQFATTQFINWRKPKPGQPATPHSPSKELSMDSSFKKCYEWEKKDVVCVAKDIGKRCQSKRINNVTNGVAPLARGKTLSVGDILNEGREDGDSLLVISTHPKQEEFGAELKKLFESKGYDVWITTELSRMNGTDTESVQSDGTLILEGNEDAMDGVFASNPATLFQEKVNEASVVLFVLSKAFAESATCKGQVFYCEQRKRVVSLAYEDFEMPGWMSMLIGTSTFENVRRADYKDHLLARLAEACDPATLIDAEDIAKEKQVSVAVEFVCKNLPDTGCVYIAGGTKYYYDKSQAICKAIGVALAKLPTVTLITGGFFGVGHDVSKSFYDERKKLRMEHRVWHILPKKDERDCTVQANQRPDKSFQGPPFGKTLHCGESVRQRESIVSKVFDICIIVEGGPGAAHEAEEFTWSDHTVIPIKCTGGAAGGKFKVPHKIFELPPGVARDDWQLLSNKTVSAVEIGAAVARIVRALQEGVISQVTCQKSFRQRPTLTRGKSMPFPERT</sequence>
<evidence type="ECO:0000313" key="4">
    <source>
        <dbReference type="EnsemblMetazoa" id="XP_030841604"/>
    </source>
</evidence>